<protein>
    <submittedName>
        <fullName evidence="1">N-6 DNA methylase</fullName>
    </submittedName>
</protein>
<dbReference type="Proteomes" id="UP001213566">
    <property type="component" value="Unassembled WGS sequence"/>
</dbReference>
<evidence type="ECO:0000313" key="1">
    <source>
        <dbReference type="EMBL" id="MDF4186148.1"/>
    </source>
</evidence>
<evidence type="ECO:0000313" key="2">
    <source>
        <dbReference type="Proteomes" id="UP001213566"/>
    </source>
</evidence>
<organism evidence="1 2">
    <name type="scientific">Ligilactobacillus salivarius</name>
    <dbReference type="NCBI Taxonomy" id="1624"/>
    <lineage>
        <taxon>Bacteria</taxon>
        <taxon>Bacillati</taxon>
        <taxon>Bacillota</taxon>
        <taxon>Bacilli</taxon>
        <taxon>Lactobacillales</taxon>
        <taxon>Lactobacillaceae</taxon>
        <taxon>Ligilactobacillus</taxon>
    </lineage>
</organism>
<dbReference type="GO" id="GO:0008168">
    <property type="term" value="F:methyltransferase activity"/>
    <property type="evidence" value="ECO:0007669"/>
    <property type="project" value="UniProtKB-KW"/>
</dbReference>
<dbReference type="AlphaFoldDB" id="A0AAW6Q0T3"/>
<keyword evidence="1" id="KW-0489">Methyltransferase</keyword>
<keyword evidence="1" id="KW-0808">Transferase</keyword>
<sequence>MNNKGLIIAILAEGNAEQAIINVLLEHDALVFNKEKLLQEEVLRVRNAKTFAKQYLNKGMDKKVKIYRILDSPKENFKLPKAYEKKIDSIVNVHTKPEIEILLVLYYGDYNKFNQSNLKPSSFVKESYKKIANVKSYDTVFNFWNKNFSDLLYVLKKYKSMHKNDTTIYDLLKDNLK</sequence>
<accession>A0AAW6Q0T3</accession>
<proteinExistence type="predicted"/>
<gene>
    <name evidence="1" type="ORF">PV940_03740</name>
</gene>
<reference evidence="1" key="1">
    <citation type="submission" date="2023-02" db="EMBL/GenBank/DDBJ databases">
        <title>Draft Whole-Genome Sequences of competitive exclusion Lactobacillus salivarius strains for Poultry.</title>
        <authorList>
            <person name="Ma L.M."/>
            <person name="Lopez-Guerra N."/>
            <person name="Zhang G."/>
        </authorList>
    </citation>
    <scope>NUCLEOTIDE SEQUENCE</scope>
    <source>
        <strain evidence="1">Salm-9</strain>
    </source>
</reference>
<name>A0AAW6Q0T3_9LACO</name>
<dbReference type="EMBL" id="JARKHV010000002">
    <property type="protein sequence ID" value="MDF4186148.1"/>
    <property type="molecule type" value="Genomic_DNA"/>
</dbReference>
<dbReference type="RefSeq" id="WP_276469816.1">
    <property type="nucleotide sequence ID" value="NZ_JARKHV010000002.1"/>
</dbReference>
<dbReference type="GO" id="GO:0032259">
    <property type="term" value="P:methylation"/>
    <property type="evidence" value="ECO:0007669"/>
    <property type="project" value="UniProtKB-KW"/>
</dbReference>
<comment type="caution">
    <text evidence="1">The sequence shown here is derived from an EMBL/GenBank/DDBJ whole genome shotgun (WGS) entry which is preliminary data.</text>
</comment>